<dbReference type="InterPro" id="IPR023205">
    <property type="entry name" value="DsbA/DsbL"/>
</dbReference>
<comment type="similarity">
    <text evidence="2">Belongs to the thioredoxin family. DsbA subfamily.</text>
</comment>
<dbReference type="PIRSF" id="PIRSF001488">
    <property type="entry name" value="Tdi_protein"/>
    <property type="match status" value="1"/>
</dbReference>
<evidence type="ECO:0000256" key="8">
    <source>
        <dbReference type="PIRSR" id="PIRSR001488-1"/>
    </source>
</evidence>
<accession>A0A1H6DEM3</accession>
<keyword evidence="3 9" id="KW-0732">Signal</keyword>
<gene>
    <name evidence="11" type="ORF">SAMN05444390_1069</name>
</gene>
<feature type="chain" id="PRO_5009295844" description="Thiol:disulfide interchange protein" evidence="9">
    <location>
        <begin position="20"/>
        <end position="208"/>
    </location>
</feature>
<dbReference type="InterPro" id="IPR001853">
    <property type="entry name" value="DSBA-like_thioredoxin_dom"/>
</dbReference>
<dbReference type="InterPro" id="IPR036249">
    <property type="entry name" value="Thioredoxin-like_sf"/>
</dbReference>
<evidence type="ECO:0000313" key="12">
    <source>
        <dbReference type="Proteomes" id="UP000236745"/>
    </source>
</evidence>
<evidence type="ECO:0000256" key="2">
    <source>
        <dbReference type="ARBA" id="ARBA00005791"/>
    </source>
</evidence>
<dbReference type="EMBL" id="FNVQ01000006">
    <property type="protein sequence ID" value="SEG83671.1"/>
    <property type="molecule type" value="Genomic_DNA"/>
</dbReference>
<dbReference type="RefSeq" id="WP_104005266.1">
    <property type="nucleotide sequence ID" value="NZ_FNVQ01000006.1"/>
</dbReference>
<dbReference type="Proteomes" id="UP000236745">
    <property type="component" value="Unassembled WGS sequence"/>
</dbReference>
<keyword evidence="5 7" id="KW-1015">Disulfide bond</keyword>
<dbReference type="GO" id="GO:0016491">
    <property type="term" value="F:oxidoreductase activity"/>
    <property type="evidence" value="ECO:0007669"/>
    <property type="project" value="InterPro"/>
</dbReference>
<evidence type="ECO:0000259" key="10">
    <source>
        <dbReference type="PROSITE" id="PS51352"/>
    </source>
</evidence>
<feature type="disulfide bond" description="Redox-active" evidence="8">
    <location>
        <begin position="56"/>
        <end position="59"/>
    </location>
</feature>
<keyword evidence="12" id="KW-1185">Reference proteome</keyword>
<sequence>MKKWVLAIVAACFSITAWAADPAYQEGVQYKRLAQPVPTSTDDGVVEVVEMFGYLCPHCNNFEPLLEHWTAEQPDDVKLVTIPVVFGRSWEPLARAYYAAELLGKVDETHKAMFDAIHLQRKRMRSVDDLADFYADYGVEPDEFRKQYDSFAVNMKLKQGDSKARGYQIEGVPSMIVDGKYLVTAGSAGGHEQMLKVVDYLVNKERAN</sequence>
<name>A0A1H6DEM3_9GAMM</name>
<dbReference type="InterPro" id="IPR013766">
    <property type="entry name" value="Thioredoxin_domain"/>
</dbReference>
<feature type="signal peptide" evidence="9">
    <location>
        <begin position="1"/>
        <end position="19"/>
    </location>
</feature>
<dbReference type="Pfam" id="PF01323">
    <property type="entry name" value="DSBA"/>
    <property type="match status" value="1"/>
</dbReference>
<keyword evidence="6" id="KW-0676">Redox-active center</keyword>
<protein>
    <recommendedName>
        <fullName evidence="7">Thiol:disulfide interchange protein</fullName>
    </recommendedName>
</protein>
<dbReference type="SUPFAM" id="SSF52833">
    <property type="entry name" value="Thioredoxin-like"/>
    <property type="match status" value="1"/>
</dbReference>
<dbReference type="InterPro" id="IPR050824">
    <property type="entry name" value="Thiol_disulfide_DsbA"/>
</dbReference>
<evidence type="ECO:0000256" key="4">
    <source>
        <dbReference type="ARBA" id="ARBA00022764"/>
    </source>
</evidence>
<evidence type="ECO:0000313" key="11">
    <source>
        <dbReference type="EMBL" id="SEG83671.1"/>
    </source>
</evidence>
<comment type="subcellular location">
    <subcellularLocation>
        <location evidence="1 7">Periplasm</location>
    </subcellularLocation>
</comment>
<dbReference type="PROSITE" id="PS51352">
    <property type="entry name" value="THIOREDOXIN_2"/>
    <property type="match status" value="1"/>
</dbReference>
<evidence type="ECO:0000256" key="9">
    <source>
        <dbReference type="SAM" id="SignalP"/>
    </source>
</evidence>
<evidence type="ECO:0000256" key="6">
    <source>
        <dbReference type="ARBA" id="ARBA00023284"/>
    </source>
</evidence>
<evidence type="ECO:0000256" key="3">
    <source>
        <dbReference type="ARBA" id="ARBA00022729"/>
    </source>
</evidence>
<dbReference type="Gene3D" id="3.40.30.10">
    <property type="entry name" value="Glutaredoxin"/>
    <property type="match status" value="1"/>
</dbReference>
<reference evidence="11 12" key="1">
    <citation type="submission" date="2016-10" db="EMBL/GenBank/DDBJ databases">
        <authorList>
            <person name="de Groot N.N."/>
        </authorList>
    </citation>
    <scope>NUCLEOTIDE SEQUENCE [LARGE SCALE GENOMIC DNA]</scope>
    <source>
        <strain evidence="11 12">DSM 22012</strain>
    </source>
</reference>
<organism evidence="11 12">
    <name type="scientific">Marinobacterium lutimaris</name>
    <dbReference type="NCBI Taxonomy" id="568106"/>
    <lineage>
        <taxon>Bacteria</taxon>
        <taxon>Pseudomonadati</taxon>
        <taxon>Pseudomonadota</taxon>
        <taxon>Gammaproteobacteria</taxon>
        <taxon>Oceanospirillales</taxon>
        <taxon>Oceanospirillaceae</taxon>
        <taxon>Marinobacterium</taxon>
    </lineage>
</organism>
<evidence type="ECO:0000256" key="7">
    <source>
        <dbReference type="PIRNR" id="PIRNR001488"/>
    </source>
</evidence>
<dbReference type="AlphaFoldDB" id="A0A1H6DEM3"/>
<dbReference type="CDD" id="cd03019">
    <property type="entry name" value="DsbA_DsbA"/>
    <property type="match status" value="1"/>
</dbReference>
<dbReference type="PANTHER" id="PTHR35891">
    <property type="entry name" value="THIOL:DISULFIDE INTERCHANGE PROTEIN DSBA"/>
    <property type="match status" value="1"/>
</dbReference>
<proteinExistence type="inferred from homology"/>
<evidence type="ECO:0000256" key="1">
    <source>
        <dbReference type="ARBA" id="ARBA00004418"/>
    </source>
</evidence>
<dbReference type="OrthoDB" id="9784896at2"/>
<evidence type="ECO:0000256" key="5">
    <source>
        <dbReference type="ARBA" id="ARBA00023157"/>
    </source>
</evidence>
<feature type="domain" description="Thioredoxin" evidence="10">
    <location>
        <begin position="9"/>
        <end position="153"/>
    </location>
</feature>
<keyword evidence="4 7" id="KW-0574">Periplasm</keyword>
<dbReference type="PANTHER" id="PTHR35891:SF2">
    <property type="entry name" value="THIOL:DISULFIDE INTERCHANGE PROTEIN DSBA"/>
    <property type="match status" value="1"/>
</dbReference>
<dbReference type="GO" id="GO:0042597">
    <property type="term" value="C:periplasmic space"/>
    <property type="evidence" value="ECO:0007669"/>
    <property type="project" value="UniProtKB-SubCell"/>
</dbReference>